<dbReference type="Gene3D" id="1.20.5.1930">
    <property type="match status" value="1"/>
</dbReference>
<comment type="caution">
    <text evidence="9">The sequence shown here is derived from an EMBL/GenBank/DDBJ whole genome shotgun (WGS) entry which is preliminary data.</text>
</comment>
<dbReference type="CDD" id="cd16917">
    <property type="entry name" value="HATPase_UhpB-NarQ-NarX-like"/>
    <property type="match status" value="1"/>
</dbReference>
<evidence type="ECO:0000256" key="6">
    <source>
        <dbReference type="SAM" id="Coils"/>
    </source>
</evidence>
<evidence type="ECO:0000256" key="7">
    <source>
        <dbReference type="SAM" id="Phobius"/>
    </source>
</evidence>
<feature type="transmembrane region" description="Helical" evidence="7">
    <location>
        <begin position="304"/>
        <end position="325"/>
    </location>
</feature>
<keyword evidence="6" id="KW-0175">Coiled coil</keyword>
<evidence type="ECO:0000259" key="8">
    <source>
        <dbReference type="PROSITE" id="PS50109"/>
    </source>
</evidence>
<keyword evidence="7" id="KW-0472">Membrane</keyword>
<dbReference type="Proteomes" id="UP000197596">
    <property type="component" value="Unassembled WGS sequence"/>
</dbReference>
<dbReference type="PANTHER" id="PTHR24421">
    <property type="entry name" value="NITRATE/NITRITE SENSOR PROTEIN NARX-RELATED"/>
    <property type="match status" value="1"/>
</dbReference>
<evidence type="ECO:0000256" key="5">
    <source>
        <dbReference type="ARBA" id="ARBA00023012"/>
    </source>
</evidence>
<feature type="transmembrane region" description="Helical" evidence="7">
    <location>
        <begin position="331"/>
        <end position="352"/>
    </location>
</feature>
<feature type="transmembrane region" description="Helical" evidence="7">
    <location>
        <begin position="240"/>
        <end position="259"/>
    </location>
</feature>
<evidence type="ECO:0000256" key="4">
    <source>
        <dbReference type="ARBA" id="ARBA00022777"/>
    </source>
</evidence>
<evidence type="ECO:0000256" key="3">
    <source>
        <dbReference type="ARBA" id="ARBA00022679"/>
    </source>
</evidence>
<dbReference type="EC" id="2.7.13.3" evidence="2"/>
<sequence length="646" mass="71604">MPYPKRLQEAGREIAYASGVRSARAWLSRIVLLLFCLVGGLDAALAQPASGQAVAGLRVEAARAQPLDKQGDIPIESDRPPATGWSEVTLPDMWSARWPDFDGVVWYRVHWVRRDAAEPASLAIGYLNMAGAVYLNGSLLGRDTSLAEPLSRAWNLPRHFVLPAALLRTGDNVIEIRVSGQARHQAGLGPVTVGAPAAVAQAYDKEHWLRVQSQWFCLAVAFTIGCFFLAMWLMRRQAAVNGWFALTSLAWWACTYNQIAYSTWPFSSSDAWEAANTSFLLLFSGSFAMFILRFSMQRWRRYEIALWSCAALACLALWLAPAAYLGPLRSLLTAAQSLHYIIVSLAFTVFALRNGRADHRILAFFLMLAVAAAIHDTLMFVGISRDNIYLSPLSVVVEMICMALILGWQFVANLRRIERFNGELRQAVEQARSELTQTLQRQHELEISNARLGARLNLAQDLHDGLGGTLVSSIVTLERAPQDMPPQRFLTVLKELRDDLRIIIDSSTNQQYGATTLDGQLSPFRHRLTRHAEAHGIECGWQLAGIDTCTLPPASCLELMRVLQEALTNVFRHSRASRVDIELRHEFGRLLLAVRDNGIGFREEAQAGRHGAGLASMRARVNRLGATLTIASAPGATSIEVILRVQ</sequence>
<dbReference type="Pfam" id="PF02518">
    <property type="entry name" value="HATPase_c"/>
    <property type="match status" value="1"/>
</dbReference>
<feature type="coiled-coil region" evidence="6">
    <location>
        <begin position="414"/>
        <end position="441"/>
    </location>
</feature>
<dbReference type="InterPro" id="IPR011623">
    <property type="entry name" value="7TMR_DISM_rcpt_extracell_dom1"/>
</dbReference>
<dbReference type="Pfam" id="PF07695">
    <property type="entry name" value="7TMR-DISM_7TM"/>
    <property type="match status" value="1"/>
</dbReference>
<keyword evidence="3" id="KW-0808">Transferase</keyword>
<protein>
    <recommendedName>
        <fullName evidence="2">histidine kinase</fullName>
        <ecNumber evidence="2">2.7.13.3</ecNumber>
    </recommendedName>
</protein>
<reference evidence="9 10" key="1">
    <citation type="submission" date="2017-06" db="EMBL/GenBank/DDBJ databases">
        <title>Herbaspirillum phytohormonus sp. nov., isolated from the root nodule of Robinia pseudoacacia in lead-zinc mine.</title>
        <authorList>
            <person name="Fan M."/>
            <person name="Lin Y."/>
        </authorList>
    </citation>
    <scope>NUCLEOTIDE SEQUENCE [LARGE SCALE GENOMIC DNA]</scope>
    <source>
        <strain evidence="9 10">HZ10</strain>
    </source>
</reference>
<dbReference type="InterPro" id="IPR003594">
    <property type="entry name" value="HATPase_dom"/>
</dbReference>
<dbReference type="InterPro" id="IPR036890">
    <property type="entry name" value="HATPase_C_sf"/>
</dbReference>
<dbReference type="SUPFAM" id="SSF49785">
    <property type="entry name" value="Galactose-binding domain-like"/>
    <property type="match status" value="1"/>
</dbReference>
<dbReference type="InterPro" id="IPR008979">
    <property type="entry name" value="Galactose-bd-like_sf"/>
</dbReference>
<feature type="transmembrane region" description="Helical" evidence="7">
    <location>
        <begin position="213"/>
        <end position="233"/>
    </location>
</feature>
<dbReference type="InterPro" id="IPR005467">
    <property type="entry name" value="His_kinase_dom"/>
</dbReference>
<dbReference type="GO" id="GO:0000160">
    <property type="term" value="P:phosphorelay signal transduction system"/>
    <property type="evidence" value="ECO:0007669"/>
    <property type="project" value="UniProtKB-KW"/>
</dbReference>
<feature type="domain" description="Histidine kinase" evidence="8">
    <location>
        <begin position="457"/>
        <end position="646"/>
    </location>
</feature>
<keyword evidence="7" id="KW-0812">Transmembrane</keyword>
<name>A0A246WQE3_9BURK</name>
<evidence type="ECO:0000256" key="1">
    <source>
        <dbReference type="ARBA" id="ARBA00000085"/>
    </source>
</evidence>
<keyword evidence="7" id="KW-1133">Transmembrane helix</keyword>
<dbReference type="RefSeq" id="WP_088751655.1">
    <property type="nucleotide sequence ID" value="NZ_NJGU01000007.1"/>
</dbReference>
<dbReference type="EMBL" id="NJGU01000007">
    <property type="protein sequence ID" value="OWY28587.1"/>
    <property type="molecule type" value="Genomic_DNA"/>
</dbReference>
<dbReference type="SUPFAM" id="SSF55874">
    <property type="entry name" value="ATPase domain of HSP90 chaperone/DNA topoisomerase II/histidine kinase"/>
    <property type="match status" value="1"/>
</dbReference>
<evidence type="ECO:0000256" key="2">
    <source>
        <dbReference type="ARBA" id="ARBA00012438"/>
    </source>
</evidence>
<dbReference type="PROSITE" id="PS50109">
    <property type="entry name" value="HIS_KIN"/>
    <property type="match status" value="1"/>
</dbReference>
<dbReference type="Gene3D" id="3.30.565.10">
    <property type="entry name" value="Histidine kinase-like ATPase, C-terminal domain"/>
    <property type="match status" value="1"/>
</dbReference>
<comment type="catalytic activity">
    <reaction evidence="1">
        <text>ATP + protein L-histidine = ADP + protein N-phospho-L-histidine.</text>
        <dbReference type="EC" id="2.7.13.3"/>
    </reaction>
</comment>
<dbReference type="InterPro" id="IPR050482">
    <property type="entry name" value="Sensor_HK_TwoCompSys"/>
</dbReference>
<dbReference type="SMART" id="SM00387">
    <property type="entry name" value="HATPase_c"/>
    <property type="match status" value="1"/>
</dbReference>
<dbReference type="PANTHER" id="PTHR24421:SF10">
    <property type="entry name" value="NITRATE_NITRITE SENSOR PROTEIN NARQ"/>
    <property type="match status" value="1"/>
</dbReference>
<feature type="transmembrane region" description="Helical" evidence="7">
    <location>
        <begin position="271"/>
        <end position="292"/>
    </location>
</feature>
<dbReference type="AlphaFoldDB" id="A0A246WQE3"/>
<evidence type="ECO:0000313" key="9">
    <source>
        <dbReference type="EMBL" id="OWY28587.1"/>
    </source>
</evidence>
<gene>
    <name evidence="9" type="ORF">CEJ42_15300</name>
</gene>
<feature type="transmembrane region" description="Helical" evidence="7">
    <location>
        <begin position="361"/>
        <end position="383"/>
    </location>
</feature>
<accession>A0A246WQE3</accession>
<organism evidence="9 10">
    <name type="scientific">Herbaspirillum robiniae</name>
    <dbReference type="NCBI Taxonomy" id="2014887"/>
    <lineage>
        <taxon>Bacteria</taxon>
        <taxon>Pseudomonadati</taxon>
        <taxon>Pseudomonadota</taxon>
        <taxon>Betaproteobacteria</taxon>
        <taxon>Burkholderiales</taxon>
        <taxon>Oxalobacteraceae</taxon>
        <taxon>Herbaspirillum</taxon>
    </lineage>
</organism>
<evidence type="ECO:0000313" key="10">
    <source>
        <dbReference type="Proteomes" id="UP000197596"/>
    </source>
</evidence>
<dbReference type="Gene3D" id="2.60.120.260">
    <property type="entry name" value="Galactose-binding domain-like"/>
    <property type="match status" value="1"/>
</dbReference>
<feature type="transmembrane region" description="Helical" evidence="7">
    <location>
        <begin position="389"/>
        <end position="411"/>
    </location>
</feature>
<proteinExistence type="predicted"/>
<keyword evidence="4 9" id="KW-0418">Kinase</keyword>
<dbReference type="GO" id="GO:0004673">
    <property type="term" value="F:protein histidine kinase activity"/>
    <property type="evidence" value="ECO:0007669"/>
    <property type="project" value="UniProtKB-EC"/>
</dbReference>
<keyword evidence="5" id="KW-0902">Two-component regulatory system</keyword>